<dbReference type="InterPro" id="IPR010621">
    <property type="entry name" value="DUF1214"/>
</dbReference>
<dbReference type="PROSITE" id="PS51257">
    <property type="entry name" value="PROKAR_LIPOPROTEIN"/>
    <property type="match status" value="1"/>
</dbReference>
<evidence type="ECO:0000259" key="1">
    <source>
        <dbReference type="Pfam" id="PF06742"/>
    </source>
</evidence>
<comment type="caution">
    <text evidence="3">The sequence shown here is derived from an EMBL/GenBank/DDBJ whole genome shotgun (WGS) entry which is preliminary data.</text>
</comment>
<dbReference type="SUPFAM" id="SSF160935">
    <property type="entry name" value="VPA0735-like"/>
    <property type="match status" value="1"/>
</dbReference>
<evidence type="ECO:0000259" key="2">
    <source>
        <dbReference type="Pfam" id="PF06863"/>
    </source>
</evidence>
<dbReference type="Gene3D" id="2.60.120.600">
    <property type="entry name" value="Domain of unknown function DUF1214, C-terminal domain"/>
    <property type="match status" value="1"/>
</dbReference>
<protein>
    <submittedName>
        <fullName evidence="3">DUF1254 domain-containing protein</fullName>
    </submittedName>
</protein>
<dbReference type="InterPro" id="IPR010679">
    <property type="entry name" value="DUF1254"/>
</dbReference>
<dbReference type="PANTHER" id="PTHR36509:SF2">
    <property type="entry name" value="BLL3101 PROTEIN"/>
    <property type="match status" value="1"/>
</dbReference>
<name>A0A934PML2_9FLAO</name>
<gene>
    <name evidence="3" type="ORF">I5M07_09405</name>
</gene>
<feature type="domain" description="DUF1254" evidence="2">
    <location>
        <begin position="70"/>
        <end position="133"/>
    </location>
</feature>
<reference evidence="3" key="1">
    <citation type="submission" date="2020-12" db="EMBL/GenBank/DDBJ databases">
        <title>Bacterial novel species Flavobacterium sp. SE-1-e isolated from soil.</title>
        <authorList>
            <person name="Jung H.-Y."/>
        </authorList>
    </citation>
    <scope>NUCLEOTIDE SEQUENCE</scope>
    <source>
        <strain evidence="3">SE-1-e</strain>
    </source>
</reference>
<dbReference type="Pfam" id="PF06742">
    <property type="entry name" value="DUF1214"/>
    <property type="match status" value="1"/>
</dbReference>
<dbReference type="Pfam" id="PF06863">
    <property type="entry name" value="DUF1254"/>
    <property type="match status" value="1"/>
</dbReference>
<dbReference type="EMBL" id="JAEHFV010000003">
    <property type="protein sequence ID" value="MBK0370059.1"/>
    <property type="molecule type" value="Genomic_DNA"/>
</dbReference>
<feature type="domain" description="DUF1214" evidence="1">
    <location>
        <begin position="266"/>
        <end position="341"/>
    </location>
</feature>
<sequence>MKNRISRTAIGMVLLTTSLLTVSCNKNKKEEATEETPTQTENTLTPVTAKNFVEAETDHYFANLMKEVPVNTYNHHRKYSDIDSQVVIRENQDCLYSHAVVDCSEGATIINPKWDKYSVVQIFDENQYTFAVLYPGDSIHITPKMLTKGNYVWLNTRTEVRPENEAGYADAHKHQDAYIIKAKSNKPYQAKGFDKTSLDRVRDSLLLQSPKVRSWRAFGTPKDVAPEDFVIASAGGWAGLPKEHAVYWPKIVPQGEAKKSSVCSKITLPKAPLQYDKGGFLSVTVYDARGWIATKKYALRDRNAVKNADGSITFYFNCPKEKNNIETVDNWSMVIRLYVPETPEKGIEYLENLDKNNVQIEVLK</sequence>
<dbReference type="InterPro" id="IPR037049">
    <property type="entry name" value="DUF1214_C_sf"/>
</dbReference>
<proteinExistence type="predicted"/>
<dbReference type="RefSeq" id="WP_200106179.1">
    <property type="nucleotide sequence ID" value="NZ_JAEHFV010000003.1"/>
</dbReference>
<accession>A0A934PML2</accession>
<dbReference type="Proteomes" id="UP000609172">
    <property type="component" value="Unassembled WGS sequence"/>
</dbReference>
<evidence type="ECO:0000313" key="3">
    <source>
        <dbReference type="EMBL" id="MBK0370059.1"/>
    </source>
</evidence>
<organism evidence="3 4">
    <name type="scientific">Flavobacterium agrisoli</name>
    <dbReference type="NCBI Taxonomy" id="2793066"/>
    <lineage>
        <taxon>Bacteria</taxon>
        <taxon>Pseudomonadati</taxon>
        <taxon>Bacteroidota</taxon>
        <taxon>Flavobacteriia</taxon>
        <taxon>Flavobacteriales</taxon>
        <taxon>Flavobacteriaceae</taxon>
        <taxon>Flavobacterium</taxon>
    </lineage>
</organism>
<keyword evidence="4" id="KW-1185">Reference proteome</keyword>
<dbReference type="PANTHER" id="PTHR36509">
    <property type="entry name" value="BLL3101 PROTEIN"/>
    <property type="match status" value="1"/>
</dbReference>
<evidence type="ECO:0000313" key="4">
    <source>
        <dbReference type="Proteomes" id="UP000609172"/>
    </source>
</evidence>
<dbReference type="AlphaFoldDB" id="A0A934PML2"/>